<reference evidence="3" key="1">
    <citation type="submission" date="2022-07" db="EMBL/GenBank/DDBJ databases">
        <title>Phylogenomic reconstructions and comparative analyses of Kickxellomycotina fungi.</title>
        <authorList>
            <person name="Reynolds N.K."/>
            <person name="Stajich J.E."/>
            <person name="Barry K."/>
            <person name="Grigoriev I.V."/>
            <person name="Crous P."/>
            <person name="Smith M.E."/>
        </authorList>
    </citation>
    <scope>NUCLEOTIDE SEQUENCE</scope>
    <source>
        <strain evidence="3">NBRC 100468</strain>
    </source>
</reference>
<evidence type="ECO:0000313" key="4">
    <source>
        <dbReference type="Proteomes" id="UP001150538"/>
    </source>
</evidence>
<feature type="region of interest" description="Disordered" evidence="2">
    <location>
        <begin position="450"/>
        <end position="512"/>
    </location>
</feature>
<accession>A0A9W8A789</accession>
<dbReference type="AlphaFoldDB" id="A0A9W8A789"/>
<evidence type="ECO:0000256" key="1">
    <source>
        <dbReference type="SAM" id="Coils"/>
    </source>
</evidence>
<feature type="region of interest" description="Disordered" evidence="2">
    <location>
        <begin position="398"/>
        <end position="417"/>
    </location>
</feature>
<proteinExistence type="predicted"/>
<feature type="compositionally biased region" description="Polar residues" evidence="2">
    <location>
        <begin position="400"/>
        <end position="411"/>
    </location>
</feature>
<sequence length="535" mass="60636">MSKQKQIRSNSIKHNVPSTQGSEQQVISDDRMRIPTNQSPVQQKQLSSSNPNGDIDWNQGDPFKHFFNEDYYDIALPPPSPETRVETIYPGNLDAMDLWERQLMSDIGIFRQHFFGLTQGLSSQLHSLIVSNKDLRAGYESLKSRVIKLGSEADQGRFIIEERDRTIRELKKDILRLDKRQDCVNDFLSIYDELFNLLDQVKCDLQDSKVQNKKLEKEIVTAKEKLEDSQKETREAQCSKSALETKIQNLTKLEAKYDEAKEKVKDLSHHNSNLKEKLEKADKEKSMLERQISNEKSNYTIRRNVISDQLIIAKATVERLTEELASRLSPEHINAIPTFDRGESNNPLWQDLFPKTNKVTSKAISSIHYPDTSEINDKQSCGLNKTSEQESRIIEVADSVDSSIKQTSSGNEADKEQGKRLLLGNKNCEQNNLGLIIGSKTAKTLKTYVRKNKTKDSNKDTNGGVNLNVGEENLKRDRHAKDAELPEDSTQKPGGSTNSNLQKTKQVTNSNARLRLKINLGSDQSASSDFQNVAN</sequence>
<feature type="region of interest" description="Disordered" evidence="2">
    <location>
        <begin position="1"/>
        <end position="54"/>
    </location>
</feature>
<feature type="compositionally biased region" description="Low complexity" evidence="2">
    <location>
        <begin position="460"/>
        <end position="471"/>
    </location>
</feature>
<feature type="compositionally biased region" description="Polar residues" evidence="2">
    <location>
        <begin position="491"/>
        <end position="512"/>
    </location>
</feature>
<feature type="compositionally biased region" description="Basic and acidic residues" evidence="2">
    <location>
        <begin position="472"/>
        <end position="484"/>
    </location>
</feature>
<dbReference type="OrthoDB" id="10655977at2759"/>
<feature type="compositionally biased region" description="Polar residues" evidence="2">
    <location>
        <begin position="1"/>
        <end position="27"/>
    </location>
</feature>
<organism evidence="3 4">
    <name type="scientific">Mycoemilia scoparia</name>
    <dbReference type="NCBI Taxonomy" id="417184"/>
    <lineage>
        <taxon>Eukaryota</taxon>
        <taxon>Fungi</taxon>
        <taxon>Fungi incertae sedis</taxon>
        <taxon>Zoopagomycota</taxon>
        <taxon>Kickxellomycotina</taxon>
        <taxon>Kickxellomycetes</taxon>
        <taxon>Kickxellales</taxon>
        <taxon>Kickxellaceae</taxon>
        <taxon>Mycoemilia</taxon>
    </lineage>
</organism>
<feature type="compositionally biased region" description="Polar residues" evidence="2">
    <location>
        <begin position="35"/>
        <end position="52"/>
    </location>
</feature>
<evidence type="ECO:0000256" key="2">
    <source>
        <dbReference type="SAM" id="MobiDB-lite"/>
    </source>
</evidence>
<gene>
    <name evidence="3" type="ORF">H4219_001827</name>
</gene>
<dbReference type="EMBL" id="JANBPU010000023">
    <property type="protein sequence ID" value="KAJ1919686.1"/>
    <property type="molecule type" value="Genomic_DNA"/>
</dbReference>
<name>A0A9W8A789_9FUNG</name>
<comment type="caution">
    <text evidence="3">The sequence shown here is derived from an EMBL/GenBank/DDBJ whole genome shotgun (WGS) entry which is preliminary data.</text>
</comment>
<keyword evidence="1" id="KW-0175">Coiled coil</keyword>
<dbReference type="Proteomes" id="UP001150538">
    <property type="component" value="Unassembled WGS sequence"/>
</dbReference>
<feature type="coiled-coil region" evidence="1">
    <location>
        <begin position="160"/>
        <end position="298"/>
    </location>
</feature>
<keyword evidence="4" id="KW-1185">Reference proteome</keyword>
<evidence type="ECO:0000313" key="3">
    <source>
        <dbReference type="EMBL" id="KAJ1919686.1"/>
    </source>
</evidence>
<protein>
    <submittedName>
        <fullName evidence="3">Uncharacterized protein</fullName>
    </submittedName>
</protein>